<accession>X0S9A1</accession>
<keyword evidence="2" id="KW-0812">Transmembrane</keyword>
<protein>
    <submittedName>
        <fullName evidence="3">Uncharacterized protein</fullName>
    </submittedName>
</protein>
<gene>
    <name evidence="3" type="ORF">S01H1_15948</name>
</gene>
<dbReference type="AlphaFoldDB" id="X0S9A1"/>
<organism evidence="3">
    <name type="scientific">marine sediment metagenome</name>
    <dbReference type="NCBI Taxonomy" id="412755"/>
    <lineage>
        <taxon>unclassified sequences</taxon>
        <taxon>metagenomes</taxon>
        <taxon>ecological metagenomes</taxon>
    </lineage>
</organism>
<keyword evidence="2" id="KW-1133">Transmembrane helix</keyword>
<evidence type="ECO:0000313" key="3">
    <source>
        <dbReference type="EMBL" id="GAF77623.1"/>
    </source>
</evidence>
<evidence type="ECO:0000256" key="1">
    <source>
        <dbReference type="SAM" id="MobiDB-lite"/>
    </source>
</evidence>
<feature type="region of interest" description="Disordered" evidence="1">
    <location>
        <begin position="1"/>
        <end position="26"/>
    </location>
</feature>
<comment type="caution">
    <text evidence="3">The sequence shown here is derived from an EMBL/GenBank/DDBJ whole genome shotgun (WGS) entry which is preliminary data.</text>
</comment>
<sequence>MFSADASEPDPVDVLAGVGPPSTGQRQLPQSIFAQTIRVIRRRRRLKRFSLVAALLGCYLVGVGTGRLWGP</sequence>
<feature type="non-terminal residue" evidence="3">
    <location>
        <position position="71"/>
    </location>
</feature>
<reference evidence="3" key="1">
    <citation type="journal article" date="2014" name="Front. Microbiol.">
        <title>High frequency of phylogenetically diverse reductive dehalogenase-homologous genes in deep subseafloor sedimentary metagenomes.</title>
        <authorList>
            <person name="Kawai M."/>
            <person name="Futagami T."/>
            <person name="Toyoda A."/>
            <person name="Takaki Y."/>
            <person name="Nishi S."/>
            <person name="Hori S."/>
            <person name="Arai W."/>
            <person name="Tsubouchi T."/>
            <person name="Morono Y."/>
            <person name="Uchiyama I."/>
            <person name="Ito T."/>
            <person name="Fujiyama A."/>
            <person name="Inagaki F."/>
            <person name="Takami H."/>
        </authorList>
    </citation>
    <scope>NUCLEOTIDE SEQUENCE</scope>
    <source>
        <strain evidence="3">Expedition CK06-06</strain>
    </source>
</reference>
<dbReference type="EMBL" id="BARS01008359">
    <property type="protein sequence ID" value="GAF77623.1"/>
    <property type="molecule type" value="Genomic_DNA"/>
</dbReference>
<evidence type="ECO:0000256" key="2">
    <source>
        <dbReference type="SAM" id="Phobius"/>
    </source>
</evidence>
<name>X0S9A1_9ZZZZ</name>
<feature type="transmembrane region" description="Helical" evidence="2">
    <location>
        <begin position="49"/>
        <end position="69"/>
    </location>
</feature>
<proteinExistence type="predicted"/>
<keyword evidence="2" id="KW-0472">Membrane</keyword>